<dbReference type="AlphaFoldDB" id="X1Q9L1"/>
<gene>
    <name evidence="1" type="ORF">S06H3_63782</name>
</gene>
<comment type="caution">
    <text evidence="1">The sequence shown here is derived from an EMBL/GenBank/DDBJ whole genome shotgun (WGS) entry which is preliminary data.</text>
</comment>
<accession>X1Q9L1</accession>
<proteinExistence type="predicted"/>
<feature type="non-terminal residue" evidence="1">
    <location>
        <position position="1"/>
    </location>
</feature>
<protein>
    <submittedName>
        <fullName evidence="1">Uncharacterized protein</fullName>
    </submittedName>
</protein>
<sequence length="107" mass="12395">EYLAPCGEKFYDPILYSHHYRDCEKCIASKKAKIVAKLEPGEPFNLNGVVSSLEVVRDQMWEKVEMLDNMLDNLKVLRDSKEKLAELNTEVTKRIDAVRLLLKDNKL</sequence>
<evidence type="ECO:0000313" key="1">
    <source>
        <dbReference type="EMBL" id="GAI47730.1"/>
    </source>
</evidence>
<dbReference type="EMBL" id="BARV01042403">
    <property type="protein sequence ID" value="GAI47730.1"/>
    <property type="molecule type" value="Genomic_DNA"/>
</dbReference>
<name>X1Q9L1_9ZZZZ</name>
<organism evidence="1">
    <name type="scientific">marine sediment metagenome</name>
    <dbReference type="NCBI Taxonomy" id="412755"/>
    <lineage>
        <taxon>unclassified sequences</taxon>
        <taxon>metagenomes</taxon>
        <taxon>ecological metagenomes</taxon>
    </lineage>
</organism>
<reference evidence="1" key="1">
    <citation type="journal article" date="2014" name="Front. Microbiol.">
        <title>High frequency of phylogenetically diverse reductive dehalogenase-homologous genes in deep subseafloor sedimentary metagenomes.</title>
        <authorList>
            <person name="Kawai M."/>
            <person name="Futagami T."/>
            <person name="Toyoda A."/>
            <person name="Takaki Y."/>
            <person name="Nishi S."/>
            <person name="Hori S."/>
            <person name="Arai W."/>
            <person name="Tsubouchi T."/>
            <person name="Morono Y."/>
            <person name="Uchiyama I."/>
            <person name="Ito T."/>
            <person name="Fujiyama A."/>
            <person name="Inagaki F."/>
            <person name="Takami H."/>
        </authorList>
    </citation>
    <scope>NUCLEOTIDE SEQUENCE</scope>
    <source>
        <strain evidence="1">Expedition CK06-06</strain>
    </source>
</reference>